<proteinExistence type="inferred from homology"/>
<keyword evidence="4 9" id="KW-0808">Transferase</keyword>
<evidence type="ECO:0000256" key="7">
    <source>
        <dbReference type="ARBA" id="ARBA00023004"/>
    </source>
</evidence>
<reference evidence="11" key="2">
    <citation type="submission" date="2021-04" db="EMBL/GenBank/DDBJ databases">
        <authorList>
            <person name="Gilroy R."/>
        </authorList>
    </citation>
    <scope>NUCLEOTIDE SEQUENCE</scope>
    <source>
        <strain evidence="11">ChiHjej12B11-9195</strain>
    </source>
</reference>
<evidence type="ECO:0000256" key="5">
    <source>
        <dbReference type="ARBA" id="ARBA00022691"/>
    </source>
</evidence>
<dbReference type="GO" id="GO:0070475">
    <property type="term" value="P:rRNA base methylation"/>
    <property type="evidence" value="ECO:0007669"/>
    <property type="project" value="TreeGrafter"/>
</dbReference>
<evidence type="ECO:0000256" key="1">
    <source>
        <dbReference type="ARBA" id="ARBA00022485"/>
    </source>
</evidence>
<keyword evidence="1" id="KW-0004">4Fe-4S</keyword>
<sequence>MRCHYFDAGLCRSCSLLETPYADQLAGKQHDAQTLLEPWGSLNWLPPVASADQAFRNKAKLVVGGASQQPTLGILDRQGQGIDLTDCQLYLPAISRAIPVLADLIRRADLTPYSVQKRKGELKNILVTASDSGELMVRFVLRSKKLIVALKRELPRLHEQLPQLAVVSVNLLREHVALVEGNEEIILTERTTLPMQVNDMTLHLRPQSFFQTNTSIAASLYRQAQAWVSEAVPGSLWDLYCGVGGFALHAAAVMPPGATVTGIEISSEAIASAQRTVAERSLTGVHFIAQDAPDYATSSGQVPEMLIVNPPRRGLGPQLSRWIEGSGIDQVIYSSCNLRSLVRDLEKMPSMEPVQGQVMDMFPHSSHYETIMLLKRSR</sequence>
<dbReference type="AlphaFoldDB" id="A0A9D1ZV03"/>
<keyword evidence="2" id="KW-0698">rRNA processing</keyword>
<evidence type="ECO:0000256" key="4">
    <source>
        <dbReference type="ARBA" id="ARBA00022679"/>
    </source>
</evidence>
<dbReference type="NCBIfam" id="NF002909">
    <property type="entry name" value="PRK03522.2-1"/>
    <property type="match status" value="1"/>
</dbReference>
<feature type="active site" description="Nucleophile" evidence="9">
    <location>
        <position position="336"/>
    </location>
</feature>
<dbReference type="Proteomes" id="UP000824134">
    <property type="component" value="Unassembled WGS sequence"/>
</dbReference>
<keyword evidence="3 9" id="KW-0489">Methyltransferase</keyword>
<dbReference type="PANTHER" id="PTHR11061">
    <property type="entry name" value="RNA M5U METHYLTRANSFERASE"/>
    <property type="match status" value="1"/>
</dbReference>
<dbReference type="SUPFAM" id="SSF53335">
    <property type="entry name" value="S-adenosyl-L-methionine-dependent methyltransferases"/>
    <property type="match status" value="1"/>
</dbReference>
<dbReference type="PROSITE" id="PS01231">
    <property type="entry name" value="TRMA_2"/>
    <property type="match status" value="1"/>
</dbReference>
<name>A0A9D1ZV03_9MICC</name>
<feature type="active site" evidence="10">
    <location>
        <position position="336"/>
    </location>
</feature>
<keyword evidence="5 9" id="KW-0949">S-adenosyl-L-methionine</keyword>
<dbReference type="InterPro" id="IPR010280">
    <property type="entry name" value="U5_MeTrfase_fam"/>
</dbReference>
<feature type="binding site" evidence="9">
    <location>
        <position position="309"/>
    </location>
    <ligand>
        <name>S-adenosyl-L-methionine</name>
        <dbReference type="ChEBI" id="CHEBI:59789"/>
    </ligand>
</feature>
<evidence type="ECO:0000256" key="6">
    <source>
        <dbReference type="ARBA" id="ARBA00022723"/>
    </source>
</evidence>
<comment type="similarity">
    <text evidence="9">Belongs to the class I-like SAM-binding methyltransferase superfamily. RNA M5U methyltransferase family.</text>
</comment>
<evidence type="ECO:0000256" key="3">
    <source>
        <dbReference type="ARBA" id="ARBA00022603"/>
    </source>
</evidence>
<feature type="binding site" evidence="9">
    <location>
        <position position="240"/>
    </location>
    <ligand>
        <name>S-adenosyl-L-methionine</name>
        <dbReference type="ChEBI" id="CHEBI:59789"/>
    </ligand>
</feature>
<organism evidence="11 12">
    <name type="scientific">Candidatus Rothia avicola</name>
    <dbReference type="NCBI Taxonomy" id="2840478"/>
    <lineage>
        <taxon>Bacteria</taxon>
        <taxon>Bacillati</taxon>
        <taxon>Actinomycetota</taxon>
        <taxon>Actinomycetes</taxon>
        <taxon>Micrococcales</taxon>
        <taxon>Micrococcaceae</taxon>
        <taxon>Rothia</taxon>
    </lineage>
</organism>
<evidence type="ECO:0000256" key="10">
    <source>
        <dbReference type="PROSITE-ProRule" id="PRU10015"/>
    </source>
</evidence>
<gene>
    <name evidence="11" type="primary">rlmC</name>
    <name evidence="11" type="ORF">H9821_10255</name>
</gene>
<keyword evidence="6" id="KW-0479">Metal-binding</keyword>
<dbReference type="Gene3D" id="2.40.50.1070">
    <property type="match status" value="1"/>
</dbReference>
<keyword evidence="7" id="KW-0408">Iron</keyword>
<dbReference type="InterPro" id="IPR029063">
    <property type="entry name" value="SAM-dependent_MTases_sf"/>
</dbReference>
<evidence type="ECO:0000313" key="11">
    <source>
        <dbReference type="EMBL" id="HIY96013.1"/>
    </source>
</evidence>
<dbReference type="CDD" id="cd02440">
    <property type="entry name" value="AdoMet_MTases"/>
    <property type="match status" value="1"/>
</dbReference>
<dbReference type="InterPro" id="IPR030390">
    <property type="entry name" value="MeTrfase_TrmA_AS"/>
</dbReference>
<feature type="binding site" evidence="9">
    <location>
        <position position="264"/>
    </location>
    <ligand>
        <name>S-adenosyl-L-methionine</name>
        <dbReference type="ChEBI" id="CHEBI:59789"/>
    </ligand>
</feature>
<protein>
    <submittedName>
        <fullName evidence="11">23S rRNA (Uracil(747)-C(5))-methyltransferase RlmC</fullName>
    </submittedName>
</protein>
<keyword evidence="8" id="KW-0411">Iron-sulfur</keyword>
<feature type="binding site" evidence="9">
    <location>
        <position position="211"/>
    </location>
    <ligand>
        <name>S-adenosyl-L-methionine</name>
        <dbReference type="ChEBI" id="CHEBI:59789"/>
    </ligand>
</feature>
<evidence type="ECO:0000256" key="8">
    <source>
        <dbReference type="ARBA" id="ARBA00023014"/>
    </source>
</evidence>
<dbReference type="PANTHER" id="PTHR11061:SF30">
    <property type="entry name" value="TRNA (URACIL(54)-C(5))-METHYLTRANSFERASE"/>
    <property type="match status" value="1"/>
</dbReference>
<dbReference type="InterPro" id="IPR030391">
    <property type="entry name" value="MeTrfase_TrmA_CS"/>
</dbReference>
<dbReference type="NCBIfam" id="TIGR02085">
    <property type="entry name" value="meth_trns_rumB"/>
    <property type="match status" value="1"/>
</dbReference>
<evidence type="ECO:0000313" key="12">
    <source>
        <dbReference type="Proteomes" id="UP000824134"/>
    </source>
</evidence>
<dbReference type="InterPro" id="IPR011825">
    <property type="entry name" value="23SrRNA_MeTrfase_RlmC"/>
</dbReference>
<dbReference type="EMBL" id="DXCN01000078">
    <property type="protein sequence ID" value="HIY96013.1"/>
    <property type="molecule type" value="Genomic_DNA"/>
</dbReference>
<evidence type="ECO:0000256" key="2">
    <source>
        <dbReference type="ARBA" id="ARBA00022552"/>
    </source>
</evidence>
<dbReference type="PROSITE" id="PS51687">
    <property type="entry name" value="SAM_MT_RNA_M5U"/>
    <property type="match status" value="1"/>
</dbReference>
<dbReference type="GO" id="GO:0070041">
    <property type="term" value="F:rRNA (uridine-C5-)-methyltransferase activity"/>
    <property type="evidence" value="ECO:0007669"/>
    <property type="project" value="TreeGrafter"/>
</dbReference>
<dbReference type="GO" id="GO:0051539">
    <property type="term" value="F:4 iron, 4 sulfur cluster binding"/>
    <property type="evidence" value="ECO:0007669"/>
    <property type="project" value="UniProtKB-KW"/>
</dbReference>
<accession>A0A9D1ZV03</accession>
<dbReference type="PROSITE" id="PS01230">
    <property type="entry name" value="TRMA_1"/>
    <property type="match status" value="1"/>
</dbReference>
<reference evidence="11" key="1">
    <citation type="journal article" date="2021" name="PeerJ">
        <title>Extensive microbial diversity within the chicken gut microbiome revealed by metagenomics and culture.</title>
        <authorList>
            <person name="Gilroy R."/>
            <person name="Ravi A."/>
            <person name="Getino M."/>
            <person name="Pursley I."/>
            <person name="Horton D.L."/>
            <person name="Alikhan N.F."/>
            <person name="Baker D."/>
            <person name="Gharbi K."/>
            <person name="Hall N."/>
            <person name="Watson M."/>
            <person name="Adriaenssens E.M."/>
            <person name="Foster-Nyarko E."/>
            <person name="Jarju S."/>
            <person name="Secka A."/>
            <person name="Antonio M."/>
            <person name="Oren A."/>
            <person name="Chaudhuri R.R."/>
            <person name="La Ragione R."/>
            <person name="Hildebrand F."/>
            <person name="Pallen M.J."/>
        </authorList>
    </citation>
    <scope>NUCLEOTIDE SEQUENCE</scope>
    <source>
        <strain evidence="11">ChiHjej12B11-9195</strain>
    </source>
</reference>
<dbReference type="GO" id="GO:0046872">
    <property type="term" value="F:metal ion binding"/>
    <property type="evidence" value="ECO:0007669"/>
    <property type="project" value="UniProtKB-KW"/>
</dbReference>
<dbReference type="Pfam" id="PF05958">
    <property type="entry name" value="tRNA_U5-meth_tr"/>
    <property type="match status" value="2"/>
</dbReference>
<dbReference type="Gene3D" id="3.40.50.150">
    <property type="entry name" value="Vaccinia Virus protein VP39"/>
    <property type="match status" value="1"/>
</dbReference>
<comment type="caution">
    <text evidence="11">The sequence shown here is derived from an EMBL/GenBank/DDBJ whole genome shotgun (WGS) entry which is preliminary data.</text>
</comment>
<evidence type="ECO:0000256" key="9">
    <source>
        <dbReference type="PROSITE-ProRule" id="PRU01024"/>
    </source>
</evidence>